<gene>
    <name evidence="1" type="ORF">LDC_1146</name>
</gene>
<evidence type="ECO:0000313" key="1">
    <source>
        <dbReference type="EMBL" id="EFK96839.1"/>
    </source>
</evidence>
<accession>D9PHZ2</accession>
<sequence>MENSAGYLETLIRETRKPESEVMAKVFQTGLRQLWREHILGRYLRNEMSRDNAIDAVGIDWVELAERQKEAMREDMEWAAEN</sequence>
<comment type="caution">
    <text evidence="1">The sequence shown here is derived from an EMBL/GenBank/DDBJ whole genome shotgun (WGS) entry which is preliminary data.</text>
</comment>
<dbReference type="EMBL" id="ADZX01000397">
    <property type="protein sequence ID" value="EFK96839.1"/>
    <property type="molecule type" value="Genomic_DNA"/>
</dbReference>
<protein>
    <submittedName>
        <fullName evidence="1">Uncharacterized protein</fullName>
    </submittedName>
</protein>
<dbReference type="AlphaFoldDB" id="D9PHZ2"/>
<name>D9PHZ2_9ZZZZ</name>
<reference evidence="1" key="2">
    <citation type="journal article" date="2011" name="Microb. Ecol.">
        <title>Taxonomic and Functional Metagenomic Profiling of the Microbial Community in the Anoxic Sediment of a Sub-saline Shallow Lake (Laguna de Carrizo, Central Spain).</title>
        <authorList>
            <person name="Ferrer M."/>
            <person name="Guazzaroni M.E."/>
            <person name="Richter M."/>
            <person name="Garcia-Salamanca A."/>
            <person name="Yarza P."/>
            <person name="Suarez-Suarez A."/>
            <person name="Solano J."/>
            <person name="Alcaide M."/>
            <person name="van Dillewijn P."/>
            <person name="Molina-Henares M.A."/>
            <person name="Lopez-Cortes N."/>
            <person name="Al-Ramahi Y."/>
            <person name="Guerrero C."/>
            <person name="Acosta A."/>
            <person name="de Eugenio L.I."/>
            <person name="Martinez V."/>
            <person name="Marques S."/>
            <person name="Rojo F."/>
            <person name="Santero E."/>
            <person name="Genilloud O."/>
            <person name="Perez-Perez J."/>
            <person name="Rossello-Mora R."/>
            <person name="Ramos J.L."/>
        </authorList>
    </citation>
    <scope>NUCLEOTIDE SEQUENCE</scope>
</reference>
<reference evidence="1" key="1">
    <citation type="submission" date="2010-07" db="EMBL/GenBank/DDBJ databases">
        <authorList>
            <consortium name="CONSOLIDER consortium CSD2007-00005"/>
            <person name="Guazzaroni M.-E."/>
            <person name="Richter M."/>
            <person name="Garcia-Salamanca A."/>
            <person name="Yarza P."/>
            <person name="Ferrer M."/>
        </authorList>
    </citation>
    <scope>NUCLEOTIDE SEQUENCE</scope>
</reference>
<proteinExistence type="predicted"/>
<organism evidence="1">
    <name type="scientific">sediment metagenome</name>
    <dbReference type="NCBI Taxonomy" id="749907"/>
    <lineage>
        <taxon>unclassified sequences</taxon>
        <taxon>metagenomes</taxon>
        <taxon>ecological metagenomes</taxon>
    </lineage>
</organism>